<feature type="domain" description="PAC" evidence="3">
    <location>
        <begin position="448"/>
        <end position="500"/>
    </location>
</feature>
<dbReference type="InterPro" id="IPR013656">
    <property type="entry name" value="PAS_4"/>
</dbReference>
<dbReference type="Pfam" id="PF00563">
    <property type="entry name" value="EAL"/>
    <property type="match status" value="1"/>
</dbReference>
<dbReference type="Pfam" id="PF08448">
    <property type="entry name" value="PAS_4"/>
    <property type="match status" value="1"/>
</dbReference>
<dbReference type="Gene3D" id="3.20.20.450">
    <property type="entry name" value="EAL domain"/>
    <property type="match status" value="1"/>
</dbReference>
<dbReference type="SMART" id="SM00052">
    <property type="entry name" value="EAL"/>
    <property type="match status" value="1"/>
</dbReference>
<feature type="domain" description="GGDEF" evidence="5">
    <location>
        <begin position="531"/>
        <end position="665"/>
    </location>
</feature>
<evidence type="ECO:0000313" key="7">
    <source>
        <dbReference type="Proteomes" id="UP000028492"/>
    </source>
</evidence>
<dbReference type="SUPFAM" id="SSF55073">
    <property type="entry name" value="Nucleotide cyclase"/>
    <property type="match status" value="1"/>
</dbReference>
<dbReference type="SUPFAM" id="SSF141868">
    <property type="entry name" value="EAL domain-like"/>
    <property type="match status" value="1"/>
</dbReference>
<evidence type="ECO:0000259" key="4">
    <source>
        <dbReference type="PROSITE" id="PS50883"/>
    </source>
</evidence>
<dbReference type="Gene3D" id="3.30.450.20">
    <property type="entry name" value="PAS domain"/>
    <property type="match status" value="4"/>
</dbReference>
<dbReference type="CDD" id="cd01949">
    <property type="entry name" value="GGDEF"/>
    <property type="match status" value="1"/>
</dbReference>
<dbReference type="PANTHER" id="PTHR44757">
    <property type="entry name" value="DIGUANYLATE CYCLASE DGCP"/>
    <property type="match status" value="1"/>
</dbReference>
<dbReference type="eggNOG" id="COG5001">
    <property type="taxonomic scope" value="Bacteria"/>
</dbReference>
<dbReference type="InterPro" id="IPR035965">
    <property type="entry name" value="PAS-like_dom_sf"/>
</dbReference>
<evidence type="ECO:0000256" key="1">
    <source>
        <dbReference type="SAM" id="MobiDB-lite"/>
    </source>
</evidence>
<dbReference type="Pfam" id="PF13426">
    <property type="entry name" value="PAS_9"/>
    <property type="match status" value="1"/>
</dbReference>
<dbReference type="InterPro" id="IPR000700">
    <property type="entry name" value="PAS-assoc_C"/>
</dbReference>
<dbReference type="InterPro" id="IPR000160">
    <property type="entry name" value="GGDEF_dom"/>
</dbReference>
<evidence type="ECO:0000259" key="5">
    <source>
        <dbReference type="PROSITE" id="PS50887"/>
    </source>
</evidence>
<dbReference type="eggNOG" id="COG2202">
    <property type="taxonomic scope" value="Bacteria"/>
</dbReference>
<dbReference type="PANTHER" id="PTHR44757:SF2">
    <property type="entry name" value="BIOFILM ARCHITECTURE MAINTENANCE PROTEIN MBAA"/>
    <property type="match status" value="1"/>
</dbReference>
<accession>A0A075V778</accession>
<dbReference type="SMART" id="SM00086">
    <property type="entry name" value="PAC"/>
    <property type="match status" value="3"/>
</dbReference>
<keyword evidence="7" id="KW-1185">Reference proteome</keyword>
<feature type="domain" description="EAL" evidence="4">
    <location>
        <begin position="674"/>
        <end position="925"/>
    </location>
</feature>
<gene>
    <name evidence="6" type="ORF">AJAP_37620</name>
</gene>
<feature type="region of interest" description="Disordered" evidence="1">
    <location>
        <begin position="1"/>
        <end position="22"/>
    </location>
</feature>
<dbReference type="SUPFAM" id="SSF55785">
    <property type="entry name" value="PYP-like sensor domain (PAS domain)"/>
    <property type="match status" value="4"/>
</dbReference>
<evidence type="ECO:0008006" key="8">
    <source>
        <dbReference type="Google" id="ProtNLM"/>
    </source>
</evidence>
<dbReference type="Pfam" id="PF00989">
    <property type="entry name" value="PAS"/>
    <property type="match status" value="2"/>
</dbReference>
<dbReference type="KEGG" id="aja:AJAP_37620"/>
<feature type="domain" description="PAS" evidence="2">
    <location>
        <begin position="266"/>
        <end position="324"/>
    </location>
</feature>
<dbReference type="STRING" id="208439.AJAP_37620"/>
<reference evidence="6 7" key="1">
    <citation type="journal article" date="2014" name="J. Biotechnol.">
        <title>Complete genome sequence of the actinobacterium Amycolatopsis japonica MG417-CF17(T) (=DSM 44213T) producing (S,S)-N,N'-ethylenediaminedisuccinic acid.</title>
        <authorList>
            <person name="Stegmann E."/>
            <person name="Albersmeier A."/>
            <person name="Spohn M."/>
            <person name="Gert H."/>
            <person name="Weber T."/>
            <person name="Wohlleben W."/>
            <person name="Kalinowski J."/>
            <person name="Ruckert C."/>
        </authorList>
    </citation>
    <scope>NUCLEOTIDE SEQUENCE [LARGE SCALE GENOMIC DNA]</scope>
    <source>
        <strain evidence="7">MG417-CF17 (DSM 44213)</strain>
    </source>
</reference>
<evidence type="ECO:0000259" key="3">
    <source>
        <dbReference type="PROSITE" id="PS50113"/>
    </source>
</evidence>
<dbReference type="FunFam" id="3.20.20.450:FF:000001">
    <property type="entry name" value="Cyclic di-GMP phosphodiesterase yahA"/>
    <property type="match status" value="1"/>
</dbReference>
<dbReference type="Proteomes" id="UP000028492">
    <property type="component" value="Chromosome"/>
</dbReference>
<dbReference type="CDD" id="cd01948">
    <property type="entry name" value="EAL"/>
    <property type="match status" value="1"/>
</dbReference>
<dbReference type="SMART" id="SM00267">
    <property type="entry name" value="GGDEF"/>
    <property type="match status" value="1"/>
</dbReference>
<dbReference type="InterPro" id="IPR001610">
    <property type="entry name" value="PAC"/>
</dbReference>
<dbReference type="Pfam" id="PF00990">
    <property type="entry name" value="GGDEF"/>
    <property type="match status" value="1"/>
</dbReference>
<dbReference type="PROSITE" id="PS50883">
    <property type="entry name" value="EAL"/>
    <property type="match status" value="1"/>
</dbReference>
<dbReference type="SMART" id="SM00091">
    <property type="entry name" value="PAS"/>
    <property type="match status" value="3"/>
</dbReference>
<dbReference type="InterPro" id="IPR035919">
    <property type="entry name" value="EAL_sf"/>
</dbReference>
<protein>
    <recommendedName>
        <fullName evidence="8">Histidine kinase</fullName>
    </recommendedName>
</protein>
<dbReference type="InterPro" id="IPR043128">
    <property type="entry name" value="Rev_trsase/Diguanyl_cyclase"/>
</dbReference>
<dbReference type="InterPro" id="IPR052155">
    <property type="entry name" value="Biofilm_reg_signaling"/>
</dbReference>
<dbReference type="CDD" id="cd00130">
    <property type="entry name" value="PAS"/>
    <property type="match status" value="3"/>
</dbReference>
<dbReference type="EMBL" id="CP008953">
    <property type="protein sequence ID" value="AIG80319.1"/>
    <property type="molecule type" value="Genomic_DNA"/>
</dbReference>
<feature type="domain" description="PAS" evidence="2">
    <location>
        <begin position="371"/>
        <end position="415"/>
    </location>
</feature>
<sequence>MEADALAVPGAGNSGRPAGAPLGNEPLGDLGLAGDHAAIWSYDFEAETLSWLPGLENLLGGGALTEAEIESRLADLVAPLTAGTRTSPPWREFELEQSFRNPAGEIRWVRLRARTIGDDNGSSGLLGIATDVTDVRENRQALEDLTDRYRLLVELSPDAVCVHEAGVVTYVNRAALTALGASSTAELIGRPIMDFVADESLPALLDRIASLHRQGASTVPADTVMLRLDGTKYLVQSISVRTTWEGRPAFQVIMRDISAQKAAEATLRYQAALISHVSDAIIATSGSGVVTSWNPAAENVYGWTAGEAIGGTVSELVGAALDPETVLRRGGVMQTTHRHRNGSTLAIRISAAEMNDGFVLVCADETARRRAEQHYSTVVASLDEGVVVIGPGGLIESANPAACRIIGVGHDDLIGVPCVTLELYDEQGRIPPARMPSVVTRRTGATLTGLVLRLRRPAGDDVWISLTSRLLTPEDPSAQAVVASFTDITERRAIGERLAHEATHDPLTELANRTLVLDSLAEALSGAGRAELTTLLFIDLDKFKVINDSLGHSVGDKVLRIAGERLRRGIGENDLVGRLGGDEFVVVTAEITEPDEIKALAEHLREALTEPITVNGRQLHIDASIGIVTAANDDTRTAEDLLRDADVAMYQAKTLGRARYEFFDVELRERMQRRLRMEQDLRDALQNEELWTAYQPVVDIESGEMVAVEALLRWKHPAHGTISPAEFIPLAEESDLINLIGKYVLRTTTREIARRREQLGIDLNLKVNLSARQLDDPHLVAGVQDALKTTGLPPHALTLEVTESALMRDQAAAAEVLTSLRDLGVSLAIDDFGTGYSSLAQLQRLPLDTLKIDRTFVTGIAESRDAAAIVKSIIAMAHAVDLIVVAEGVEDEEQLTVLRELHCDQAQGFHLGRPAPPDELFGAAG</sequence>
<organism evidence="6 7">
    <name type="scientific">Amycolatopsis japonica</name>
    <dbReference type="NCBI Taxonomy" id="208439"/>
    <lineage>
        <taxon>Bacteria</taxon>
        <taxon>Bacillati</taxon>
        <taxon>Actinomycetota</taxon>
        <taxon>Actinomycetes</taxon>
        <taxon>Pseudonocardiales</taxon>
        <taxon>Pseudonocardiaceae</taxon>
        <taxon>Amycolatopsis</taxon>
        <taxon>Amycolatopsis japonica group</taxon>
    </lineage>
</organism>
<dbReference type="InterPro" id="IPR013767">
    <property type="entry name" value="PAS_fold"/>
</dbReference>
<dbReference type="PROSITE" id="PS50113">
    <property type="entry name" value="PAC"/>
    <property type="match status" value="2"/>
</dbReference>
<proteinExistence type="predicted"/>
<dbReference type="PROSITE" id="PS50112">
    <property type="entry name" value="PAS"/>
    <property type="match status" value="2"/>
</dbReference>
<dbReference type="Gene3D" id="3.30.70.270">
    <property type="match status" value="1"/>
</dbReference>
<dbReference type="NCBIfam" id="TIGR00254">
    <property type="entry name" value="GGDEF"/>
    <property type="match status" value="1"/>
</dbReference>
<dbReference type="PROSITE" id="PS50887">
    <property type="entry name" value="GGDEF"/>
    <property type="match status" value="1"/>
</dbReference>
<dbReference type="RefSeq" id="WP_038520288.1">
    <property type="nucleotide sequence ID" value="NZ_CP008953.1"/>
</dbReference>
<dbReference type="InterPro" id="IPR029787">
    <property type="entry name" value="Nucleotide_cyclase"/>
</dbReference>
<evidence type="ECO:0000259" key="2">
    <source>
        <dbReference type="PROSITE" id="PS50112"/>
    </source>
</evidence>
<dbReference type="NCBIfam" id="TIGR00229">
    <property type="entry name" value="sensory_box"/>
    <property type="match status" value="3"/>
</dbReference>
<dbReference type="InterPro" id="IPR000014">
    <property type="entry name" value="PAS"/>
</dbReference>
<feature type="domain" description="PAC" evidence="3">
    <location>
        <begin position="93"/>
        <end position="144"/>
    </location>
</feature>
<dbReference type="AlphaFoldDB" id="A0A075V778"/>
<evidence type="ECO:0000313" key="6">
    <source>
        <dbReference type="EMBL" id="AIG80319.1"/>
    </source>
</evidence>
<name>A0A075V778_9PSEU</name>
<dbReference type="HOGENOM" id="CLU_000445_70_20_11"/>
<dbReference type="InterPro" id="IPR001633">
    <property type="entry name" value="EAL_dom"/>
</dbReference>
<dbReference type="GO" id="GO:0006355">
    <property type="term" value="P:regulation of DNA-templated transcription"/>
    <property type="evidence" value="ECO:0007669"/>
    <property type="project" value="InterPro"/>
</dbReference>